<evidence type="ECO:0000313" key="1">
    <source>
        <dbReference type="EMBL" id="EKD18642.1"/>
    </source>
</evidence>
<dbReference type="Proteomes" id="UP000006753">
    <property type="component" value="Unassembled WGS sequence"/>
</dbReference>
<keyword evidence="2" id="KW-1185">Reference proteome</keyword>
<sequence length="255" mass="29918">MEHSKETYWVPPRLHEYSSGFTKRNHRFRSPKIGARESIDSTMAKQEPIRTRLRHIDRAGEIFFEDIQNHHSENTAWQSLRYLSSIFVVFYSYNTITSGQTPVCVSLSTYPPRKKCASKFGVVLPKYPGIMKDHSSARLPEDALEVERDRLDSLHMNRLMSVHQLELDVLVEYRRDLVGIELFHRPNHLSAHGFGTSCLRVDILALLRLVPSRHRPTGLCSHSYRVECFKSHQSTRSYRLELRTRYLGKYIRNRY</sequence>
<gene>
    <name evidence="1" type="ORF">MBM_02884</name>
</gene>
<dbReference type="AlphaFoldDB" id="K1X113"/>
<reference evidence="1 2" key="1">
    <citation type="journal article" date="2012" name="BMC Genomics">
        <title>Sequencing the genome of Marssonina brunnea reveals fungus-poplar co-evolution.</title>
        <authorList>
            <person name="Zhu S."/>
            <person name="Cao Y.-Z."/>
            <person name="Jiang C."/>
            <person name="Tan B.-Y."/>
            <person name="Wang Z."/>
            <person name="Feng S."/>
            <person name="Zhang L."/>
            <person name="Su X.-H."/>
            <person name="Brejova B."/>
            <person name="Vinar T."/>
            <person name="Xu M."/>
            <person name="Wang M.-X."/>
            <person name="Zhang S.-G."/>
            <person name="Huang M.-R."/>
            <person name="Wu R."/>
            <person name="Zhou Y."/>
        </authorList>
    </citation>
    <scope>NUCLEOTIDE SEQUENCE [LARGE SCALE GENOMIC DNA]</scope>
    <source>
        <strain evidence="1 2">MB_m1</strain>
    </source>
</reference>
<dbReference type="HOGENOM" id="CLU_1090193_0_0_1"/>
<dbReference type="KEGG" id="mbe:MBM_02884"/>
<protein>
    <submittedName>
        <fullName evidence="1">Uncharacterized protein</fullName>
    </submittedName>
</protein>
<dbReference type="EMBL" id="JH921432">
    <property type="protein sequence ID" value="EKD18642.1"/>
    <property type="molecule type" value="Genomic_DNA"/>
</dbReference>
<dbReference type="InParanoid" id="K1X113"/>
<name>K1X113_MARBU</name>
<accession>K1X113</accession>
<evidence type="ECO:0000313" key="2">
    <source>
        <dbReference type="Proteomes" id="UP000006753"/>
    </source>
</evidence>
<proteinExistence type="predicted"/>
<organism evidence="1 2">
    <name type="scientific">Marssonina brunnea f. sp. multigermtubi (strain MB_m1)</name>
    <name type="common">Marssonina leaf spot fungus</name>
    <dbReference type="NCBI Taxonomy" id="1072389"/>
    <lineage>
        <taxon>Eukaryota</taxon>
        <taxon>Fungi</taxon>
        <taxon>Dikarya</taxon>
        <taxon>Ascomycota</taxon>
        <taxon>Pezizomycotina</taxon>
        <taxon>Leotiomycetes</taxon>
        <taxon>Helotiales</taxon>
        <taxon>Drepanopezizaceae</taxon>
        <taxon>Drepanopeziza</taxon>
    </lineage>
</organism>